<keyword evidence="1" id="KW-0812">Transmembrane</keyword>
<keyword evidence="1" id="KW-1133">Transmembrane helix</keyword>
<organism evidence="2">
    <name type="scientific">Rhizophora mucronata</name>
    <name type="common">Asiatic mangrove</name>
    <dbReference type="NCBI Taxonomy" id="61149"/>
    <lineage>
        <taxon>Eukaryota</taxon>
        <taxon>Viridiplantae</taxon>
        <taxon>Streptophyta</taxon>
        <taxon>Embryophyta</taxon>
        <taxon>Tracheophyta</taxon>
        <taxon>Spermatophyta</taxon>
        <taxon>Magnoliopsida</taxon>
        <taxon>eudicotyledons</taxon>
        <taxon>Gunneridae</taxon>
        <taxon>Pentapetalae</taxon>
        <taxon>rosids</taxon>
        <taxon>fabids</taxon>
        <taxon>Malpighiales</taxon>
        <taxon>Rhizophoraceae</taxon>
        <taxon>Rhizophora</taxon>
    </lineage>
</organism>
<name>A0A2P2IUH0_RHIMU</name>
<keyword evidence="1" id="KW-0472">Membrane</keyword>
<dbReference type="AlphaFoldDB" id="A0A2P2IUH0"/>
<dbReference type="EMBL" id="GGEC01004360">
    <property type="protein sequence ID" value="MBW84843.1"/>
    <property type="molecule type" value="Transcribed_RNA"/>
</dbReference>
<sequence length="38" mass="4142">MKEATTAKGKMVLLMVFSSPIIVMAMTVIISTISSPWQ</sequence>
<evidence type="ECO:0000313" key="2">
    <source>
        <dbReference type="EMBL" id="MBW84843.1"/>
    </source>
</evidence>
<evidence type="ECO:0000256" key="1">
    <source>
        <dbReference type="SAM" id="Phobius"/>
    </source>
</evidence>
<feature type="transmembrane region" description="Helical" evidence="1">
    <location>
        <begin position="12"/>
        <end position="33"/>
    </location>
</feature>
<reference evidence="2" key="1">
    <citation type="submission" date="2018-02" db="EMBL/GenBank/DDBJ databases">
        <title>Rhizophora mucronata_Transcriptome.</title>
        <authorList>
            <person name="Meera S.P."/>
            <person name="Sreeshan A."/>
            <person name="Augustine A."/>
        </authorList>
    </citation>
    <scope>NUCLEOTIDE SEQUENCE</scope>
    <source>
        <tissue evidence="2">Leaf</tissue>
    </source>
</reference>
<protein>
    <submittedName>
        <fullName evidence="2">Uncharacterized protein</fullName>
    </submittedName>
</protein>
<proteinExistence type="predicted"/>
<accession>A0A2P2IUH0</accession>